<evidence type="ECO:0000256" key="9">
    <source>
        <dbReference type="ARBA" id="ARBA00048679"/>
    </source>
</evidence>
<protein>
    <recommendedName>
        <fullName evidence="1">non-specific serine/threonine protein kinase</fullName>
        <ecNumber evidence="1">2.7.11.1</ecNumber>
    </recommendedName>
</protein>
<dbReference type="InterPro" id="IPR017441">
    <property type="entry name" value="Protein_kinase_ATP_BS"/>
</dbReference>
<dbReference type="InterPro" id="IPR011009">
    <property type="entry name" value="Kinase-like_dom_sf"/>
</dbReference>
<evidence type="ECO:0000259" key="12">
    <source>
        <dbReference type="PROSITE" id="PS50011"/>
    </source>
</evidence>
<evidence type="ECO:0000256" key="7">
    <source>
        <dbReference type="ARBA" id="ARBA00022840"/>
    </source>
</evidence>
<evidence type="ECO:0000256" key="6">
    <source>
        <dbReference type="ARBA" id="ARBA00022777"/>
    </source>
</evidence>
<proteinExistence type="predicted"/>
<accession>A0A061RC98</accession>
<evidence type="ECO:0000256" key="10">
    <source>
        <dbReference type="PROSITE-ProRule" id="PRU10141"/>
    </source>
</evidence>
<dbReference type="EC" id="2.7.11.1" evidence="1"/>
<dbReference type="SMART" id="SM00220">
    <property type="entry name" value="S_TKc"/>
    <property type="match status" value="1"/>
</dbReference>
<feature type="domain" description="Protein kinase" evidence="12">
    <location>
        <begin position="243"/>
        <end position="500"/>
    </location>
</feature>
<dbReference type="FunFam" id="3.30.200.20:FF:000048">
    <property type="entry name" value="Non-specific serine/threonine protein kinase"/>
    <property type="match status" value="1"/>
</dbReference>
<feature type="region of interest" description="Disordered" evidence="11">
    <location>
        <begin position="19"/>
        <end position="121"/>
    </location>
</feature>
<reference evidence="14" key="1">
    <citation type="submission" date="2014-05" db="EMBL/GenBank/DDBJ databases">
        <title>The transcriptome of the halophilic microalga Tetraselmis sp. GSL018 isolated from the Great Salt Lake, Utah.</title>
        <authorList>
            <person name="Jinkerson R.E."/>
            <person name="D'Adamo S."/>
            <person name="Posewitz M.C."/>
        </authorList>
    </citation>
    <scope>NUCLEOTIDE SEQUENCE</scope>
    <source>
        <strain evidence="14">GSL018</strain>
    </source>
</reference>
<dbReference type="EMBL" id="GBEZ01018127">
    <property type="protein sequence ID" value="JAC68280.1"/>
    <property type="molecule type" value="Transcribed_RNA"/>
</dbReference>
<dbReference type="InterPro" id="IPR000961">
    <property type="entry name" value="AGC-kinase_C"/>
</dbReference>
<feature type="domain" description="AGC-kinase C-terminal" evidence="13">
    <location>
        <begin position="501"/>
        <end position="570"/>
    </location>
</feature>
<dbReference type="AlphaFoldDB" id="A0A061RC98"/>
<feature type="binding site" evidence="10">
    <location>
        <position position="272"/>
    </location>
    <ligand>
        <name>ATP</name>
        <dbReference type="ChEBI" id="CHEBI:30616"/>
    </ligand>
</feature>
<keyword evidence="2" id="KW-0723">Serine/threonine-protein kinase</keyword>
<keyword evidence="6 14" id="KW-0418">Kinase</keyword>
<dbReference type="PROSITE" id="PS00107">
    <property type="entry name" value="PROTEIN_KINASE_ATP"/>
    <property type="match status" value="1"/>
</dbReference>
<evidence type="ECO:0000259" key="13">
    <source>
        <dbReference type="PROSITE" id="PS51285"/>
    </source>
</evidence>
<evidence type="ECO:0000256" key="11">
    <source>
        <dbReference type="SAM" id="MobiDB-lite"/>
    </source>
</evidence>
<gene>
    <name evidence="14" type="primary">RPS6KB</name>
    <name evidence="14" type="ORF">TSPGSL018_9110</name>
</gene>
<dbReference type="Gene3D" id="3.30.200.20">
    <property type="entry name" value="Phosphorylase Kinase, domain 1"/>
    <property type="match status" value="1"/>
</dbReference>
<keyword evidence="4" id="KW-0808">Transferase</keyword>
<evidence type="ECO:0000256" key="5">
    <source>
        <dbReference type="ARBA" id="ARBA00022741"/>
    </source>
</evidence>
<evidence type="ECO:0000256" key="1">
    <source>
        <dbReference type="ARBA" id="ARBA00012513"/>
    </source>
</evidence>
<keyword evidence="5 10" id="KW-0547">Nucleotide-binding</keyword>
<dbReference type="SUPFAM" id="SSF56112">
    <property type="entry name" value="Protein kinase-like (PK-like)"/>
    <property type="match status" value="1"/>
</dbReference>
<feature type="compositionally biased region" description="Basic and acidic residues" evidence="11">
    <location>
        <begin position="112"/>
        <end position="121"/>
    </location>
</feature>
<evidence type="ECO:0000256" key="8">
    <source>
        <dbReference type="ARBA" id="ARBA00047899"/>
    </source>
</evidence>
<dbReference type="GO" id="GO:0005524">
    <property type="term" value="F:ATP binding"/>
    <property type="evidence" value="ECO:0007669"/>
    <property type="project" value="UniProtKB-UniRule"/>
</dbReference>
<comment type="catalytic activity">
    <reaction evidence="8">
        <text>L-threonyl-[protein] + ATP = O-phospho-L-threonyl-[protein] + ADP + H(+)</text>
        <dbReference type="Rhea" id="RHEA:46608"/>
        <dbReference type="Rhea" id="RHEA-COMP:11060"/>
        <dbReference type="Rhea" id="RHEA-COMP:11605"/>
        <dbReference type="ChEBI" id="CHEBI:15378"/>
        <dbReference type="ChEBI" id="CHEBI:30013"/>
        <dbReference type="ChEBI" id="CHEBI:30616"/>
        <dbReference type="ChEBI" id="CHEBI:61977"/>
        <dbReference type="ChEBI" id="CHEBI:456216"/>
        <dbReference type="EC" id="2.7.11.1"/>
    </reaction>
</comment>
<dbReference type="Gene3D" id="1.10.510.10">
    <property type="entry name" value="Transferase(Phosphotransferase) domain 1"/>
    <property type="match status" value="1"/>
</dbReference>
<evidence type="ECO:0000256" key="3">
    <source>
        <dbReference type="ARBA" id="ARBA00022553"/>
    </source>
</evidence>
<dbReference type="GO" id="GO:0004674">
    <property type="term" value="F:protein serine/threonine kinase activity"/>
    <property type="evidence" value="ECO:0007669"/>
    <property type="project" value="UniProtKB-KW"/>
</dbReference>
<organism evidence="14">
    <name type="scientific">Tetraselmis sp. GSL018</name>
    <dbReference type="NCBI Taxonomy" id="582737"/>
    <lineage>
        <taxon>Eukaryota</taxon>
        <taxon>Viridiplantae</taxon>
        <taxon>Chlorophyta</taxon>
        <taxon>core chlorophytes</taxon>
        <taxon>Chlorodendrophyceae</taxon>
        <taxon>Chlorodendrales</taxon>
        <taxon>Chlorodendraceae</taxon>
        <taxon>Tetraselmis</taxon>
    </lineage>
</organism>
<dbReference type="FunFam" id="1.10.510.10:FF:000713">
    <property type="entry name" value="Non-specific serine/threonine protein kinase"/>
    <property type="match status" value="1"/>
</dbReference>
<sequence>MPLNPFAKEFVPDVSAQVSNLKLGTDSKDKEEAGSLFPETSSPLKTGENPSELKGASCIENKPQELESSDVFHSPQDAGATPVATGQMKDDAPEAGEAADAPQEHAGSGSYDPKEEYGEALQEHQELHHVVPPNQHFSSPALGGILEEQMILDTVEEYIHQPDDVQDIRDAISVPEDDIQTEQYDVVARMAGKVTEGEDPEDVEADVTESHSFAHQGSIFPDGLHQAEDEAGFLSRKLTPQDFELQTVIGQGAFGKVFLVSKRDTGEIFAMKVMRKDKILEKDHSDYVKAEREVLTAVVHPYIVTLQYSFQTSSKLYLIMDFINGGHLFFQLFREGIFTEELARLYTAEIVLAISHLHRCGFVHRDLKPENILLDSDGHVKVTDFGLAKKNVDDDARTNSFIGTMEYMAPEIVNGTGHGKSVDWWSVGILLYEMLAGVPPFRGKSQQSLKKQITGGKIKYPTFLSSEAQNLLKGLLNRDPKKRLGYGPHGSEDVMRHPFFKAIKWDMLLRREVPSPFKPLVKNAQSVENFDKIWTDLPAEDSPGTTPDHPNLDTFKDFSYHGPSMMEQAAIERPEAP</sequence>
<evidence type="ECO:0000313" key="14">
    <source>
        <dbReference type="EMBL" id="JAC68280.1"/>
    </source>
</evidence>
<comment type="catalytic activity">
    <reaction evidence="9">
        <text>L-seryl-[protein] + ATP = O-phospho-L-seryl-[protein] + ADP + H(+)</text>
        <dbReference type="Rhea" id="RHEA:17989"/>
        <dbReference type="Rhea" id="RHEA-COMP:9863"/>
        <dbReference type="Rhea" id="RHEA-COMP:11604"/>
        <dbReference type="ChEBI" id="CHEBI:15378"/>
        <dbReference type="ChEBI" id="CHEBI:29999"/>
        <dbReference type="ChEBI" id="CHEBI:30616"/>
        <dbReference type="ChEBI" id="CHEBI:83421"/>
        <dbReference type="ChEBI" id="CHEBI:456216"/>
        <dbReference type="EC" id="2.7.11.1"/>
    </reaction>
</comment>
<dbReference type="PANTHER" id="PTHR24351">
    <property type="entry name" value="RIBOSOMAL PROTEIN S6 KINASE"/>
    <property type="match status" value="1"/>
</dbReference>
<dbReference type="CDD" id="cd05123">
    <property type="entry name" value="STKc_AGC"/>
    <property type="match status" value="1"/>
</dbReference>
<dbReference type="Pfam" id="PF00069">
    <property type="entry name" value="Pkinase"/>
    <property type="match status" value="1"/>
</dbReference>
<keyword evidence="7 10" id="KW-0067">ATP-binding</keyword>
<dbReference type="PROSITE" id="PS50011">
    <property type="entry name" value="PROTEIN_KINASE_DOM"/>
    <property type="match status" value="1"/>
</dbReference>
<dbReference type="PROSITE" id="PS51285">
    <property type="entry name" value="AGC_KINASE_CTER"/>
    <property type="match status" value="1"/>
</dbReference>
<name>A0A061RC98_9CHLO</name>
<dbReference type="InterPro" id="IPR045270">
    <property type="entry name" value="STKc_AGC"/>
</dbReference>
<evidence type="ECO:0000256" key="4">
    <source>
        <dbReference type="ARBA" id="ARBA00022679"/>
    </source>
</evidence>
<dbReference type="InterPro" id="IPR000719">
    <property type="entry name" value="Prot_kinase_dom"/>
</dbReference>
<dbReference type="SMART" id="SM00133">
    <property type="entry name" value="S_TK_X"/>
    <property type="match status" value="1"/>
</dbReference>
<dbReference type="PROSITE" id="PS00108">
    <property type="entry name" value="PROTEIN_KINASE_ST"/>
    <property type="match status" value="1"/>
</dbReference>
<evidence type="ECO:0000256" key="2">
    <source>
        <dbReference type="ARBA" id="ARBA00022527"/>
    </source>
</evidence>
<dbReference type="InterPro" id="IPR008271">
    <property type="entry name" value="Ser/Thr_kinase_AS"/>
</dbReference>
<keyword evidence="3" id="KW-0597">Phosphoprotein</keyword>